<evidence type="ECO:0000256" key="1">
    <source>
        <dbReference type="SAM" id="Phobius"/>
    </source>
</evidence>
<dbReference type="AlphaFoldDB" id="A0A914L4Y8"/>
<dbReference type="WBParaSite" id="Minc3s00225g08001">
    <property type="protein sequence ID" value="Minc3s00225g08001"/>
    <property type="gene ID" value="Minc3s00225g08001"/>
</dbReference>
<proteinExistence type="predicted"/>
<keyword evidence="2" id="KW-1185">Reference proteome</keyword>
<organism evidence="2 3">
    <name type="scientific">Meloidogyne incognita</name>
    <name type="common">Southern root-knot nematode worm</name>
    <name type="synonym">Oxyuris incognita</name>
    <dbReference type="NCBI Taxonomy" id="6306"/>
    <lineage>
        <taxon>Eukaryota</taxon>
        <taxon>Metazoa</taxon>
        <taxon>Ecdysozoa</taxon>
        <taxon>Nematoda</taxon>
        <taxon>Chromadorea</taxon>
        <taxon>Rhabditida</taxon>
        <taxon>Tylenchina</taxon>
        <taxon>Tylenchomorpha</taxon>
        <taxon>Tylenchoidea</taxon>
        <taxon>Meloidogynidae</taxon>
        <taxon>Meloidogyninae</taxon>
        <taxon>Meloidogyne</taxon>
        <taxon>Meloidogyne incognita group</taxon>
    </lineage>
</organism>
<sequence length="125" mass="13765">MKTMVLVSTRESLDCYADRDTTDKDGIHIKVGSAECNTEKFPFNVLGKKCLKNDCGKYGYVKGCGSCKLTEAITGLTEYADDCTCHECGTDFCNSAIGIQSNIKIIALVFMITFLINLLFLHKSN</sequence>
<protein>
    <submittedName>
        <fullName evidence="3">Uncharacterized protein</fullName>
    </submittedName>
</protein>
<keyword evidence="1" id="KW-1133">Transmembrane helix</keyword>
<feature type="transmembrane region" description="Helical" evidence="1">
    <location>
        <begin position="105"/>
        <end position="122"/>
    </location>
</feature>
<reference evidence="3" key="1">
    <citation type="submission" date="2022-11" db="UniProtKB">
        <authorList>
            <consortium name="WormBaseParasite"/>
        </authorList>
    </citation>
    <scope>IDENTIFICATION</scope>
</reference>
<dbReference type="Proteomes" id="UP000887563">
    <property type="component" value="Unplaced"/>
</dbReference>
<keyword evidence="1" id="KW-0472">Membrane</keyword>
<keyword evidence="1" id="KW-0812">Transmembrane</keyword>
<evidence type="ECO:0000313" key="2">
    <source>
        <dbReference type="Proteomes" id="UP000887563"/>
    </source>
</evidence>
<name>A0A914L4Y8_MELIC</name>
<evidence type="ECO:0000313" key="3">
    <source>
        <dbReference type="WBParaSite" id="Minc3s00225g08001"/>
    </source>
</evidence>
<accession>A0A914L4Y8</accession>